<dbReference type="OrthoDB" id="9810153at2"/>
<dbReference type="RefSeq" id="WP_038479006.1">
    <property type="nucleotide sequence ID" value="NZ_CP003923.1"/>
</dbReference>
<feature type="signal peptide" evidence="1">
    <location>
        <begin position="1"/>
        <end position="27"/>
    </location>
</feature>
<reference evidence="2 3" key="1">
    <citation type="journal article" date="2014" name="Gene">
        <title>A comparative genomic analysis of the alkalitolerant soil bacterium Bacillus lehensis G1.</title>
        <authorList>
            <person name="Noor Y.M."/>
            <person name="Samsulrizal N.H."/>
            <person name="Jema'on N.A."/>
            <person name="Low K.O."/>
            <person name="Ramli A.N."/>
            <person name="Alias N.I."/>
            <person name="Damis S.I."/>
            <person name="Fuzi S.F."/>
            <person name="Isa M.N."/>
            <person name="Murad A.M."/>
            <person name="Raih M.F."/>
            <person name="Bakar F.D."/>
            <person name="Najimudin N."/>
            <person name="Mahadi N.M."/>
            <person name="Illias R.M."/>
        </authorList>
    </citation>
    <scope>NUCLEOTIDE SEQUENCE [LARGE SCALE GENOMIC DNA]</scope>
    <source>
        <strain evidence="2 3">G1</strain>
    </source>
</reference>
<dbReference type="STRING" id="1246626.BleG1_1513"/>
<evidence type="ECO:0000313" key="3">
    <source>
        <dbReference type="Proteomes" id="UP000027142"/>
    </source>
</evidence>
<keyword evidence="3" id="KW-1185">Reference proteome</keyword>
<proteinExistence type="predicted"/>
<dbReference type="eggNOG" id="COG4086">
    <property type="taxonomic scope" value="Bacteria"/>
</dbReference>
<gene>
    <name evidence="2" type="ORF">BleG1_1513</name>
</gene>
<keyword evidence="1" id="KW-0732">Signal</keyword>
<evidence type="ECO:0008006" key="4">
    <source>
        <dbReference type="Google" id="ProtNLM"/>
    </source>
</evidence>
<dbReference type="EMBL" id="CP003923">
    <property type="protein sequence ID" value="AIC94096.1"/>
    <property type="molecule type" value="Genomic_DNA"/>
</dbReference>
<dbReference type="AlphaFoldDB" id="A0A060LS82"/>
<accession>A0A060LS82</accession>
<feature type="chain" id="PRO_5001588366" description="DUF1002 domain-containing protein" evidence="1">
    <location>
        <begin position="28"/>
        <end position="293"/>
    </location>
</feature>
<name>A0A060LS82_9BACI</name>
<evidence type="ECO:0000256" key="1">
    <source>
        <dbReference type="SAM" id="SignalP"/>
    </source>
</evidence>
<dbReference type="Proteomes" id="UP000027142">
    <property type="component" value="Chromosome"/>
</dbReference>
<organism evidence="2 3">
    <name type="scientific">Shouchella lehensis G1</name>
    <dbReference type="NCBI Taxonomy" id="1246626"/>
    <lineage>
        <taxon>Bacteria</taxon>
        <taxon>Bacillati</taxon>
        <taxon>Bacillota</taxon>
        <taxon>Bacilli</taxon>
        <taxon>Bacillales</taxon>
        <taxon>Bacillaceae</taxon>
        <taxon>Shouchella</taxon>
    </lineage>
</organism>
<sequence>MKPFLKVFSIFLTLSLLMHPLGNVAKADAVPGDVFVTLGQDLSESQKNEMLERMEVDSDVPTLYVTNEEEHKYLGDYISAQTIGSKAFSSSKITLSEPDTGIHVTSDRITWVTNEMYANALITAGIKDAEVYVTAPFNVSGTAALTGLIKAYESATDQVIPEEQKNVANEEMVRTAELGDAIGEEEAAELITLVKEKIATTSIESEEEMRTTIIQLAEEINVTLTDSQVNELSALFMKMKDLNIDWDTVSNQLDKVRDNLSGFLESEEARSFFDRMIEGLKSFFNSIRSFFSS</sequence>
<dbReference type="InterPro" id="IPR009343">
    <property type="entry name" value="DUF1002"/>
</dbReference>
<evidence type="ECO:0000313" key="2">
    <source>
        <dbReference type="EMBL" id="AIC94096.1"/>
    </source>
</evidence>
<dbReference type="HOGENOM" id="CLU_050671_0_1_9"/>
<protein>
    <recommendedName>
        <fullName evidence="4">DUF1002 domain-containing protein</fullName>
    </recommendedName>
</protein>
<dbReference type="KEGG" id="ble:BleG1_1513"/>
<dbReference type="PATRIC" id="fig|1246626.3.peg.1503"/>
<dbReference type="Pfam" id="PF06207">
    <property type="entry name" value="DUF1002"/>
    <property type="match status" value="1"/>
</dbReference>